<dbReference type="Proteomes" id="UP001212170">
    <property type="component" value="Unassembled WGS sequence"/>
</dbReference>
<keyword evidence="2" id="KW-1185">Reference proteome</keyword>
<evidence type="ECO:0000313" key="2">
    <source>
        <dbReference type="Proteomes" id="UP001212170"/>
    </source>
</evidence>
<name>A0ABT4WHP4_9FLAO</name>
<comment type="caution">
    <text evidence="1">The sequence shown here is derived from an EMBL/GenBank/DDBJ whole genome shotgun (WGS) entry which is preliminary data.</text>
</comment>
<accession>A0ABT4WHP4</accession>
<sequence>MALKIEIKSKRSKSYELQVIFKLREFENTNLPLYSLPGMFKDRIGEIKKASVGTADMFYKANISDDQKKVEIWHLNSQGHADRLLATVTDDGKINNPFNF</sequence>
<dbReference type="EMBL" id="JAMZNK010000049">
    <property type="protein sequence ID" value="MDA6072067.1"/>
    <property type="molecule type" value="Genomic_DNA"/>
</dbReference>
<dbReference type="RefSeq" id="WP_271337935.1">
    <property type="nucleotide sequence ID" value="NZ_JAMZNK010000049.1"/>
</dbReference>
<organism evidence="1 2">
    <name type="scientific">Flavobacterium azizsancarii</name>
    <dbReference type="NCBI Taxonomy" id="2961580"/>
    <lineage>
        <taxon>Bacteria</taxon>
        <taxon>Pseudomonadati</taxon>
        <taxon>Bacteroidota</taxon>
        <taxon>Flavobacteriia</taxon>
        <taxon>Flavobacteriales</taxon>
        <taxon>Flavobacteriaceae</taxon>
        <taxon>Flavobacterium</taxon>
    </lineage>
</organism>
<reference evidence="1 2" key="1">
    <citation type="journal article" date="2023" name="Chemosphere">
        <title>Whole genome analysis of Flavobacterium aziz-sancarii sp. nov., isolated from Ardley Island (Antarctica), revealed a rich resistome and bioremediation potential.</title>
        <authorList>
            <person name="Otur C."/>
            <person name="Okay S."/>
            <person name="Kurt-Kizildogan A."/>
        </authorList>
    </citation>
    <scope>NUCLEOTIDE SEQUENCE [LARGE SCALE GENOMIC DNA]</scope>
    <source>
        <strain evidence="1 2">AC</strain>
    </source>
</reference>
<gene>
    <name evidence="1" type="ORF">NJT12_20790</name>
</gene>
<evidence type="ECO:0000313" key="1">
    <source>
        <dbReference type="EMBL" id="MDA6072067.1"/>
    </source>
</evidence>
<protein>
    <submittedName>
        <fullName evidence="1">Uncharacterized protein</fullName>
    </submittedName>
</protein>
<proteinExistence type="predicted"/>